<keyword evidence="2" id="KW-0012">Acyltransferase</keyword>
<dbReference type="GO" id="GO:0016747">
    <property type="term" value="F:acyltransferase activity, transferring groups other than amino-acyl groups"/>
    <property type="evidence" value="ECO:0007669"/>
    <property type="project" value="InterPro"/>
</dbReference>
<dbReference type="RefSeq" id="WP_183224681.1">
    <property type="nucleotide sequence ID" value="NZ_BMPW01000017.1"/>
</dbReference>
<dbReference type="SUPFAM" id="SSF55729">
    <property type="entry name" value="Acyl-CoA N-acyltransferases (Nat)"/>
    <property type="match status" value="1"/>
</dbReference>
<dbReference type="CDD" id="cd04301">
    <property type="entry name" value="NAT_SF"/>
    <property type="match status" value="1"/>
</dbReference>
<feature type="domain" description="N-acetyltransferase" evidence="3">
    <location>
        <begin position="20"/>
        <end position="157"/>
    </location>
</feature>
<dbReference type="AlphaFoldDB" id="A0A7W5AMS8"/>
<keyword evidence="1 4" id="KW-0808">Transferase</keyword>
<dbReference type="InterPro" id="IPR050832">
    <property type="entry name" value="Bact_Acetyltransf"/>
</dbReference>
<evidence type="ECO:0000313" key="4">
    <source>
        <dbReference type="EMBL" id="MBB3098609.1"/>
    </source>
</evidence>
<evidence type="ECO:0000256" key="1">
    <source>
        <dbReference type="ARBA" id="ARBA00022679"/>
    </source>
</evidence>
<dbReference type="Gene3D" id="3.40.630.30">
    <property type="match status" value="1"/>
</dbReference>
<dbReference type="InterPro" id="IPR016181">
    <property type="entry name" value="Acyl_CoA_acyltransferase"/>
</dbReference>
<dbReference type="PANTHER" id="PTHR43877">
    <property type="entry name" value="AMINOALKYLPHOSPHONATE N-ACETYLTRANSFERASE-RELATED-RELATED"/>
    <property type="match status" value="1"/>
</dbReference>
<evidence type="ECO:0000313" key="5">
    <source>
        <dbReference type="Proteomes" id="UP000590749"/>
    </source>
</evidence>
<gene>
    <name evidence="4" type="ORF">FHR83_006308</name>
</gene>
<proteinExistence type="predicted"/>
<accession>A0A7W5AMS8</accession>
<name>A0A7W5AMS8_9ACTN</name>
<reference evidence="4 5" key="1">
    <citation type="submission" date="2020-08" db="EMBL/GenBank/DDBJ databases">
        <title>Genomic Encyclopedia of Type Strains, Phase III (KMG-III): the genomes of soil and plant-associated and newly described type strains.</title>
        <authorList>
            <person name="Whitman W."/>
        </authorList>
    </citation>
    <scope>NUCLEOTIDE SEQUENCE [LARGE SCALE GENOMIC DNA]</scope>
    <source>
        <strain evidence="4 5">CECT 3287</strain>
    </source>
</reference>
<sequence>MGALRLEPMTHEQFRSYREETVRSYAADLAGTGLTPEDALIQAEQSTATLLPDGLATPGHHLWTGWDGDLEAGVLWMRVRTEADGPHAFIFDFFIHEAVRRKGYGRELMRAAEARCRELGVVSIGLHVFAHNPGAHALYEQMGFRTTSYNMAKSLVP</sequence>
<comment type="caution">
    <text evidence="4">The sequence shown here is derived from an EMBL/GenBank/DDBJ whole genome shotgun (WGS) entry which is preliminary data.</text>
</comment>
<dbReference type="Pfam" id="PF00583">
    <property type="entry name" value="Acetyltransf_1"/>
    <property type="match status" value="1"/>
</dbReference>
<keyword evidence="5" id="KW-1185">Reference proteome</keyword>
<dbReference type="PROSITE" id="PS51186">
    <property type="entry name" value="GNAT"/>
    <property type="match status" value="1"/>
</dbReference>
<evidence type="ECO:0000259" key="3">
    <source>
        <dbReference type="PROSITE" id="PS51186"/>
    </source>
</evidence>
<dbReference type="EMBL" id="JACHXF010000015">
    <property type="protein sequence ID" value="MBB3098609.1"/>
    <property type="molecule type" value="Genomic_DNA"/>
</dbReference>
<protein>
    <submittedName>
        <fullName evidence="4">GNAT superfamily N-acetyltransferase</fullName>
    </submittedName>
</protein>
<organism evidence="4 5">
    <name type="scientific">Actinoplanes campanulatus</name>
    <dbReference type="NCBI Taxonomy" id="113559"/>
    <lineage>
        <taxon>Bacteria</taxon>
        <taxon>Bacillati</taxon>
        <taxon>Actinomycetota</taxon>
        <taxon>Actinomycetes</taxon>
        <taxon>Micromonosporales</taxon>
        <taxon>Micromonosporaceae</taxon>
        <taxon>Actinoplanes</taxon>
    </lineage>
</organism>
<dbReference type="Proteomes" id="UP000590749">
    <property type="component" value="Unassembled WGS sequence"/>
</dbReference>
<evidence type="ECO:0000256" key="2">
    <source>
        <dbReference type="ARBA" id="ARBA00023315"/>
    </source>
</evidence>
<dbReference type="InterPro" id="IPR000182">
    <property type="entry name" value="GNAT_dom"/>
</dbReference>